<proteinExistence type="predicted"/>
<dbReference type="PANTHER" id="PTHR36782">
    <property type="entry name" value="BNAC03G62080D PROTEIN"/>
    <property type="match status" value="1"/>
</dbReference>
<name>A0A9Q0FEJ4_9ROSI</name>
<dbReference type="OrthoDB" id="824677at2759"/>
<feature type="region of interest" description="Disordered" evidence="1">
    <location>
        <begin position="22"/>
        <end position="43"/>
    </location>
</feature>
<dbReference type="PANTHER" id="PTHR36782:SF1">
    <property type="entry name" value="CALCIUM UNIPORTER PROTEIN"/>
    <property type="match status" value="1"/>
</dbReference>
<evidence type="ECO:0000313" key="3">
    <source>
        <dbReference type="EMBL" id="KAJ4828892.1"/>
    </source>
</evidence>
<comment type="caution">
    <text evidence="3">The sequence shown here is derived from an EMBL/GenBank/DDBJ whole genome shotgun (WGS) entry which is preliminary data.</text>
</comment>
<gene>
    <name evidence="3" type="ORF">Tsubulata_013765</name>
</gene>
<keyword evidence="4" id="KW-1185">Reference proteome</keyword>
<evidence type="ECO:0000259" key="2">
    <source>
        <dbReference type="Pfam" id="PF25418"/>
    </source>
</evidence>
<feature type="domain" description="DUF7890" evidence="2">
    <location>
        <begin position="68"/>
        <end position="113"/>
    </location>
</feature>
<dbReference type="Proteomes" id="UP001141552">
    <property type="component" value="Unassembled WGS sequence"/>
</dbReference>
<sequence>MWYFSLGIRNYTLQAIGWQKGRDESNKKHSSSRKKGDAKGSRQLLCAEQEERVLEKRRYGNIVENRGVMRVKVKMTKEEAARLMSKCKEGRVLGFMDVANELVQLPVSRVSIVSCGSGGGGFGGVLESIPEES</sequence>
<reference evidence="3" key="2">
    <citation type="journal article" date="2023" name="Plants (Basel)">
        <title>Annotation of the Turnera subulata (Passifloraceae) Draft Genome Reveals the S-Locus Evolved after the Divergence of Turneroideae from Passifloroideae in a Stepwise Manner.</title>
        <authorList>
            <person name="Henning P.M."/>
            <person name="Roalson E.H."/>
            <person name="Mir W."/>
            <person name="McCubbin A.G."/>
            <person name="Shore J.S."/>
        </authorList>
    </citation>
    <scope>NUCLEOTIDE SEQUENCE</scope>
    <source>
        <strain evidence="3">F60SS</strain>
    </source>
</reference>
<dbReference type="EMBL" id="JAKUCV010006051">
    <property type="protein sequence ID" value="KAJ4828892.1"/>
    <property type="molecule type" value="Genomic_DNA"/>
</dbReference>
<protein>
    <recommendedName>
        <fullName evidence="2">DUF7890 domain-containing protein</fullName>
    </recommendedName>
</protein>
<accession>A0A9Q0FEJ4</accession>
<organism evidence="3 4">
    <name type="scientific">Turnera subulata</name>
    <dbReference type="NCBI Taxonomy" id="218843"/>
    <lineage>
        <taxon>Eukaryota</taxon>
        <taxon>Viridiplantae</taxon>
        <taxon>Streptophyta</taxon>
        <taxon>Embryophyta</taxon>
        <taxon>Tracheophyta</taxon>
        <taxon>Spermatophyta</taxon>
        <taxon>Magnoliopsida</taxon>
        <taxon>eudicotyledons</taxon>
        <taxon>Gunneridae</taxon>
        <taxon>Pentapetalae</taxon>
        <taxon>rosids</taxon>
        <taxon>fabids</taxon>
        <taxon>Malpighiales</taxon>
        <taxon>Passifloraceae</taxon>
        <taxon>Turnera</taxon>
    </lineage>
</organism>
<reference evidence="3" key="1">
    <citation type="submission" date="2022-02" db="EMBL/GenBank/DDBJ databases">
        <authorList>
            <person name="Henning P.M."/>
            <person name="McCubbin A.G."/>
            <person name="Shore J.S."/>
        </authorList>
    </citation>
    <scope>NUCLEOTIDE SEQUENCE</scope>
    <source>
        <strain evidence="3">F60SS</strain>
        <tissue evidence="3">Leaves</tissue>
    </source>
</reference>
<dbReference type="InterPro" id="IPR057212">
    <property type="entry name" value="DUF7890"/>
</dbReference>
<evidence type="ECO:0000313" key="4">
    <source>
        <dbReference type="Proteomes" id="UP001141552"/>
    </source>
</evidence>
<dbReference type="AlphaFoldDB" id="A0A9Q0FEJ4"/>
<evidence type="ECO:0000256" key="1">
    <source>
        <dbReference type="SAM" id="MobiDB-lite"/>
    </source>
</evidence>
<dbReference type="Pfam" id="PF25418">
    <property type="entry name" value="DUF7890"/>
    <property type="match status" value="1"/>
</dbReference>